<evidence type="ECO:0000256" key="2">
    <source>
        <dbReference type="SAM" id="MobiDB-lite"/>
    </source>
</evidence>
<dbReference type="GO" id="GO:0016192">
    <property type="term" value="P:vesicle-mediated transport"/>
    <property type="evidence" value="ECO:0007669"/>
    <property type="project" value="InterPro"/>
</dbReference>
<comment type="similarity">
    <text evidence="1">Belongs to the MON1/SAND family.</text>
</comment>
<protein>
    <recommendedName>
        <fullName evidence="1">Vacuolar fusion protein MON1 homolog</fullName>
    </recommendedName>
</protein>
<name>A0A2P2MGY8_RHIMU</name>
<dbReference type="PANTHER" id="PTHR13027:SF7">
    <property type="entry name" value="VACUOLAR FUSION PROTEIN MON1 HOMOLOG"/>
    <property type="match status" value="1"/>
</dbReference>
<dbReference type="Pfam" id="PF19038">
    <property type="entry name" value="Fuz_longin_3"/>
    <property type="match status" value="1"/>
</dbReference>
<organism evidence="4">
    <name type="scientific">Rhizophora mucronata</name>
    <name type="common">Asiatic mangrove</name>
    <dbReference type="NCBI Taxonomy" id="61149"/>
    <lineage>
        <taxon>Eukaryota</taxon>
        <taxon>Viridiplantae</taxon>
        <taxon>Streptophyta</taxon>
        <taxon>Embryophyta</taxon>
        <taxon>Tracheophyta</taxon>
        <taxon>Spermatophyta</taxon>
        <taxon>Magnoliopsida</taxon>
        <taxon>eudicotyledons</taxon>
        <taxon>Gunneridae</taxon>
        <taxon>Pentapetalae</taxon>
        <taxon>rosids</taxon>
        <taxon>fabids</taxon>
        <taxon>Malpighiales</taxon>
        <taxon>Rhizophoraceae</taxon>
        <taxon>Rhizophora</taxon>
    </lineage>
</organism>
<sequence>MLDGGMRIEDLPGHPLPRSGTAHPHLGQLKVSADFPEQFREPSVGVGDPAGLWHFIYRSIYLDQYVASEFSSPIGSPQQQKRLYRAYQKVYASMHDKGSGLHKTQFRRDENFGKLKCILLS</sequence>
<dbReference type="PANTHER" id="PTHR13027">
    <property type="entry name" value="SAND PROTEIN-RELATED"/>
    <property type="match status" value="1"/>
</dbReference>
<dbReference type="InterPro" id="IPR004353">
    <property type="entry name" value="Mon1"/>
</dbReference>
<reference evidence="4" key="1">
    <citation type="submission" date="2018-02" db="EMBL/GenBank/DDBJ databases">
        <title>Rhizophora mucronata_Transcriptome.</title>
        <authorList>
            <person name="Meera S.P."/>
            <person name="Sreeshan A."/>
            <person name="Augustine A."/>
        </authorList>
    </citation>
    <scope>NUCLEOTIDE SEQUENCE</scope>
    <source>
        <tissue evidence="4">Leaf</tissue>
    </source>
</reference>
<dbReference type="GO" id="GO:0006623">
    <property type="term" value="P:protein targeting to vacuole"/>
    <property type="evidence" value="ECO:0007669"/>
    <property type="project" value="UniProtKB-UniRule"/>
</dbReference>
<evidence type="ECO:0000259" key="3">
    <source>
        <dbReference type="Pfam" id="PF19038"/>
    </source>
</evidence>
<dbReference type="AlphaFoldDB" id="A0A2P2MGY8"/>
<evidence type="ECO:0000313" key="4">
    <source>
        <dbReference type="EMBL" id="MBX29485.1"/>
    </source>
</evidence>
<dbReference type="InterPro" id="IPR043970">
    <property type="entry name" value="FUZ/MON1/HPS1_longin_3"/>
</dbReference>
<feature type="region of interest" description="Disordered" evidence="2">
    <location>
        <begin position="1"/>
        <end position="24"/>
    </location>
</feature>
<feature type="compositionally biased region" description="Basic and acidic residues" evidence="2">
    <location>
        <begin position="1"/>
        <end position="12"/>
    </location>
</feature>
<accession>A0A2P2MGY8</accession>
<feature type="domain" description="FUZ/MON1/HPS1 third Longin" evidence="3">
    <location>
        <begin position="51"/>
        <end position="106"/>
    </location>
</feature>
<proteinExistence type="inferred from homology"/>
<evidence type="ECO:0000256" key="1">
    <source>
        <dbReference type="RuleBase" id="RU367048"/>
    </source>
</evidence>
<comment type="function">
    <text evidence="1">Plays an important role in membrane trafficking through the secretory apparatus.</text>
</comment>
<dbReference type="EMBL" id="GGEC01049001">
    <property type="protein sequence ID" value="MBX29485.1"/>
    <property type="molecule type" value="Transcribed_RNA"/>
</dbReference>